<feature type="domain" description="MaoC-like" evidence="1">
    <location>
        <begin position="24"/>
        <end position="109"/>
    </location>
</feature>
<sequence length="150" mass="16141">MAEPVTAGATGVRWEPGAELPPLVKEPITKVQLVKYAGASGDYNLIHTDDETARRVGLDGVIAHGMLSMGFLGQYLVHLAGPENVRRLKVRFRQMVRPGDVLTCRGRVAEVLGEEGGGLRRVRLEVWAENQRGEAVTTGEGEVLVPAGTS</sequence>
<dbReference type="PANTHER" id="PTHR43841">
    <property type="entry name" value="3-HYDROXYACYL-THIOESTER DEHYDRATASE HTDX-RELATED"/>
    <property type="match status" value="1"/>
</dbReference>
<organism evidence="2 3">
    <name type="scientific">Thermaerobacter marianensis (strain ATCC 700841 / DSM 12885 / JCM 10246 / 7p75a)</name>
    <dbReference type="NCBI Taxonomy" id="644966"/>
    <lineage>
        <taxon>Bacteria</taxon>
        <taxon>Bacillati</taxon>
        <taxon>Bacillota</taxon>
        <taxon>Clostridia</taxon>
        <taxon>Eubacteriales</taxon>
        <taxon>Clostridiales Family XVII. Incertae Sedis</taxon>
        <taxon>Thermaerobacter</taxon>
    </lineage>
</organism>
<dbReference type="Proteomes" id="UP000008915">
    <property type="component" value="Chromosome"/>
</dbReference>
<dbReference type="HOGENOM" id="CLU_094876_4_1_9"/>
<dbReference type="EMBL" id="CP002344">
    <property type="protein sequence ID" value="ADU51912.1"/>
    <property type="molecule type" value="Genomic_DNA"/>
</dbReference>
<gene>
    <name evidence="2" type="ordered locus">Tmar_1811</name>
</gene>
<keyword evidence="3" id="KW-1185">Reference proteome</keyword>
<evidence type="ECO:0000259" key="1">
    <source>
        <dbReference type="Pfam" id="PF01575"/>
    </source>
</evidence>
<accession>E6SIA1</accession>
<dbReference type="RefSeq" id="WP_013496213.1">
    <property type="nucleotide sequence ID" value="NC_014831.1"/>
</dbReference>
<name>E6SIA1_THEM7</name>
<dbReference type="eggNOG" id="COG2030">
    <property type="taxonomic scope" value="Bacteria"/>
</dbReference>
<dbReference type="InterPro" id="IPR002539">
    <property type="entry name" value="MaoC-like_dom"/>
</dbReference>
<dbReference type="OrthoDB" id="9801625at2"/>
<evidence type="ECO:0000313" key="2">
    <source>
        <dbReference type="EMBL" id="ADU51912.1"/>
    </source>
</evidence>
<dbReference type="SUPFAM" id="SSF54637">
    <property type="entry name" value="Thioesterase/thiol ester dehydrase-isomerase"/>
    <property type="match status" value="1"/>
</dbReference>
<reference evidence="2 3" key="1">
    <citation type="journal article" date="2010" name="Stand. Genomic Sci.">
        <title>Complete genome sequence of Thermaerobacter marianensis type strain (7p75a).</title>
        <authorList>
            <person name="Han C."/>
            <person name="Gu W."/>
            <person name="Zhang X."/>
            <person name="Lapidus A."/>
            <person name="Nolan M."/>
            <person name="Copeland A."/>
            <person name="Lucas S."/>
            <person name="Del Rio T.G."/>
            <person name="Tice H."/>
            <person name="Cheng J.F."/>
            <person name="Tapia R."/>
            <person name="Goodwin L."/>
            <person name="Pitluck S."/>
            <person name="Pagani I."/>
            <person name="Ivanova N."/>
            <person name="Mavromatis K."/>
            <person name="Mikhailova N."/>
            <person name="Pati A."/>
            <person name="Chen A."/>
            <person name="Palaniappan K."/>
            <person name="Land M."/>
            <person name="Hauser L."/>
            <person name="Chang Y.J."/>
            <person name="Jeffries C.D."/>
            <person name="Schneider S."/>
            <person name="Rohde M."/>
            <person name="Goker M."/>
            <person name="Pukall R."/>
            <person name="Woyke T."/>
            <person name="Bristow J."/>
            <person name="Eisen J.A."/>
            <person name="Markowitz V."/>
            <person name="Hugenholtz P."/>
            <person name="Kyrpides N.C."/>
            <person name="Klenk H.P."/>
            <person name="Detter J.C."/>
        </authorList>
    </citation>
    <scope>NUCLEOTIDE SEQUENCE [LARGE SCALE GENOMIC DNA]</scope>
    <source>
        <strain evidence="3">ATCC 700841 / DSM 12885 / JCM 10246 / 7p75a</strain>
    </source>
</reference>
<reference evidence="3" key="2">
    <citation type="journal article" date="2010" name="Stand. Genomic Sci.">
        <title>Complete genome sequence of Thermaerobacter marianensis type strain (7p75aT).</title>
        <authorList>
            <person name="Han C."/>
            <person name="Gu W."/>
            <person name="Zhang X."/>
            <person name="Lapidus A."/>
            <person name="Nolan M."/>
            <person name="Copeland A."/>
            <person name="Lucas S."/>
            <person name="Glavina Del Rio T."/>
            <person name="Tice H."/>
            <person name="Cheng J."/>
            <person name="Tapia R."/>
            <person name="Goodwin L."/>
            <person name="Pitluck S."/>
            <person name="Pagani I."/>
            <person name="Ivanova N."/>
            <person name="Mavromatis K."/>
            <person name="Mikhailova N."/>
            <person name="Pati A."/>
            <person name="Chen A."/>
            <person name="Palaniappan K."/>
            <person name="Land M."/>
            <person name="Hauser L."/>
            <person name="Chang Y."/>
            <person name="Jeffries C."/>
            <person name="Schneider S."/>
            <person name="Rohde M."/>
            <person name="Goker M."/>
            <person name="Pukall R."/>
            <person name="Woyke T."/>
            <person name="Bristow J."/>
            <person name="Eisen J."/>
            <person name="Markowitz V."/>
            <person name="Hugenholtz P."/>
            <person name="Kyrpides N."/>
            <person name="Klenk H."/>
            <person name="Detter J."/>
        </authorList>
    </citation>
    <scope>NUCLEOTIDE SEQUENCE [LARGE SCALE GENOMIC DNA]</scope>
    <source>
        <strain evidence="3">ATCC 700841 / DSM 12885 / JCM 10246 / 7p75a</strain>
    </source>
</reference>
<dbReference type="Pfam" id="PF01575">
    <property type="entry name" value="MaoC_dehydratas"/>
    <property type="match status" value="1"/>
</dbReference>
<dbReference type="InterPro" id="IPR029069">
    <property type="entry name" value="HotDog_dom_sf"/>
</dbReference>
<proteinExistence type="predicted"/>
<dbReference type="KEGG" id="tmr:Tmar_1811"/>
<protein>
    <submittedName>
        <fullName evidence="2">MaoC domain protein dehydratase</fullName>
    </submittedName>
</protein>
<dbReference type="PANTHER" id="PTHR43841:SF3">
    <property type="entry name" value="(3R)-HYDROXYACYL-ACP DEHYDRATASE SUBUNIT HADB"/>
    <property type="match status" value="1"/>
</dbReference>
<dbReference type="AlphaFoldDB" id="E6SIA1"/>
<dbReference type="Gene3D" id="3.10.129.10">
    <property type="entry name" value="Hotdog Thioesterase"/>
    <property type="match status" value="1"/>
</dbReference>
<evidence type="ECO:0000313" key="3">
    <source>
        <dbReference type="Proteomes" id="UP000008915"/>
    </source>
</evidence>
<dbReference type="STRING" id="644966.Tmar_1811"/>